<proteinExistence type="predicted"/>
<evidence type="ECO:0000313" key="2">
    <source>
        <dbReference type="EMBL" id="KAK8392091.1"/>
    </source>
</evidence>
<evidence type="ECO:0000256" key="1">
    <source>
        <dbReference type="SAM" id="MobiDB-lite"/>
    </source>
</evidence>
<organism evidence="2 3">
    <name type="scientific">Scylla paramamosain</name>
    <name type="common">Mud crab</name>
    <dbReference type="NCBI Taxonomy" id="85552"/>
    <lineage>
        <taxon>Eukaryota</taxon>
        <taxon>Metazoa</taxon>
        <taxon>Ecdysozoa</taxon>
        <taxon>Arthropoda</taxon>
        <taxon>Crustacea</taxon>
        <taxon>Multicrustacea</taxon>
        <taxon>Malacostraca</taxon>
        <taxon>Eumalacostraca</taxon>
        <taxon>Eucarida</taxon>
        <taxon>Decapoda</taxon>
        <taxon>Pleocyemata</taxon>
        <taxon>Brachyura</taxon>
        <taxon>Eubrachyura</taxon>
        <taxon>Portunoidea</taxon>
        <taxon>Portunidae</taxon>
        <taxon>Portuninae</taxon>
        <taxon>Scylla</taxon>
    </lineage>
</organism>
<protein>
    <submittedName>
        <fullName evidence="2">Uncharacterized protein</fullName>
    </submittedName>
</protein>
<keyword evidence="3" id="KW-1185">Reference proteome</keyword>
<dbReference type="AlphaFoldDB" id="A0AAW0TZI3"/>
<dbReference type="EMBL" id="JARAKH010000023">
    <property type="protein sequence ID" value="KAK8392091.1"/>
    <property type="molecule type" value="Genomic_DNA"/>
</dbReference>
<comment type="caution">
    <text evidence="2">The sequence shown here is derived from an EMBL/GenBank/DDBJ whole genome shotgun (WGS) entry which is preliminary data.</text>
</comment>
<gene>
    <name evidence="2" type="ORF">O3P69_017610</name>
</gene>
<reference evidence="2 3" key="1">
    <citation type="submission" date="2023-03" db="EMBL/GenBank/DDBJ databases">
        <title>High-quality genome of Scylla paramamosain provides insights in environmental adaptation.</title>
        <authorList>
            <person name="Zhang L."/>
        </authorList>
    </citation>
    <scope>NUCLEOTIDE SEQUENCE [LARGE SCALE GENOMIC DNA]</scope>
    <source>
        <strain evidence="2">LZ_2023a</strain>
        <tissue evidence="2">Muscle</tissue>
    </source>
</reference>
<accession>A0AAW0TZI3</accession>
<dbReference type="Proteomes" id="UP001487740">
    <property type="component" value="Unassembled WGS sequence"/>
</dbReference>
<evidence type="ECO:0000313" key="3">
    <source>
        <dbReference type="Proteomes" id="UP001487740"/>
    </source>
</evidence>
<sequence>MQKNSSVWDAVPSLFDMPSPPPADLPGGNHQHPKKRNIVNQGGLEASEVQDGMSQTDPGNKVRLLQAKVSARQSCTASQVHLSLKVHGKAFHYLLDMKGNCLITLQASGETEPSEKQAGQGAVLNYGTKGGRGQGCPLALHCRDDCGGPVNVVWGRTQQE</sequence>
<feature type="region of interest" description="Disordered" evidence="1">
    <location>
        <begin position="1"/>
        <end position="35"/>
    </location>
</feature>
<name>A0AAW0TZI3_SCYPA</name>